<dbReference type="SMART" id="SM00478">
    <property type="entry name" value="ENDO3c"/>
    <property type="match status" value="1"/>
</dbReference>
<reference evidence="12 13" key="1">
    <citation type="journal article" date="2016" name="Nat. Commun.">
        <title>Thousands of microbial genomes shed light on interconnected biogeochemical processes in an aquifer system.</title>
        <authorList>
            <person name="Anantharaman K."/>
            <person name="Brown C.T."/>
            <person name="Hug L.A."/>
            <person name="Sharon I."/>
            <person name="Castelle C.J."/>
            <person name="Probst A.J."/>
            <person name="Thomas B.C."/>
            <person name="Singh A."/>
            <person name="Wilkins M.J."/>
            <person name="Karaoz U."/>
            <person name="Brodie E.L."/>
            <person name="Williams K.H."/>
            <person name="Hubbard S.S."/>
            <person name="Banfield J.F."/>
        </authorList>
    </citation>
    <scope>NUCLEOTIDE SEQUENCE [LARGE SCALE GENOMIC DNA]</scope>
</reference>
<protein>
    <recommendedName>
        <fullName evidence="10">Endonuclease III</fullName>
        <ecNumber evidence="10">4.2.99.18</ecNumber>
    </recommendedName>
    <alternativeName>
        <fullName evidence="10">DNA-(apurinic or apyrimidinic site) lyase</fullName>
    </alternativeName>
</protein>
<dbReference type="EMBL" id="MHSS01000008">
    <property type="protein sequence ID" value="OHA48176.1"/>
    <property type="molecule type" value="Genomic_DNA"/>
</dbReference>
<dbReference type="PIRSF" id="PIRSF001435">
    <property type="entry name" value="Nth"/>
    <property type="match status" value="1"/>
</dbReference>
<dbReference type="PROSITE" id="PS01155">
    <property type="entry name" value="ENDONUCLEASE_III_2"/>
    <property type="match status" value="1"/>
</dbReference>
<evidence type="ECO:0000259" key="11">
    <source>
        <dbReference type="SMART" id="SM00478"/>
    </source>
</evidence>
<dbReference type="InterPro" id="IPR011257">
    <property type="entry name" value="DNA_glycosylase"/>
</dbReference>
<keyword evidence="12" id="KW-0255">Endonuclease</keyword>
<evidence type="ECO:0000256" key="8">
    <source>
        <dbReference type="ARBA" id="ARBA00023204"/>
    </source>
</evidence>
<name>A0A1G2PIN6_9BACT</name>
<organism evidence="12 13">
    <name type="scientific">Candidatus Terrybacteria bacterium RIFCSPHIGHO2_01_FULL_48_17</name>
    <dbReference type="NCBI Taxonomy" id="1802362"/>
    <lineage>
        <taxon>Bacteria</taxon>
        <taxon>Candidatus Terryibacteriota</taxon>
    </lineage>
</organism>
<evidence type="ECO:0000313" key="12">
    <source>
        <dbReference type="EMBL" id="OHA48176.1"/>
    </source>
</evidence>
<dbReference type="GO" id="GO:0003677">
    <property type="term" value="F:DNA binding"/>
    <property type="evidence" value="ECO:0007669"/>
    <property type="project" value="UniProtKB-UniRule"/>
</dbReference>
<dbReference type="STRING" id="1802362.A2806_00880"/>
<dbReference type="HAMAP" id="MF_00942">
    <property type="entry name" value="Nth"/>
    <property type="match status" value="1"/>
</dbReference>
<dbReference type="Pfam" id="PF00633">
    <property type="entry name" value="HHH"/>
    <property type="match status" value="1"/>
</dbReference>
<dbReference type="GO" id="GO:0140078">
    <property type="term" value="F:class I DNA-(apurinic or apyrimidinic site) endonuclease activity"/>
    <property type="evidence" value="ECO:0007669"/>
    <property type="project" value="UniProtKB-EC"/>
</dbReference>
<dbReference type="PANTHER" id="PTHR10359">
    <property type="entry name" value="A/G-SPECIFIC ADENINE GLYCOSYLASE/ENDONUCLEASE III"/>
    <property type="match status" value="1"/>
</dbReference>
<dbReference type="EC" id="4.2.99.18" evidence="10"/>
<dbReference type="Gene3D" id="1.10.340.30">
    <property type="entry name" value="Hypothetical protein, domain 2"/>
    <property type="match status" value="1"/>
</dbReference>
<keyword evidence="3" id="KW-0479">Metal-binding</keyword>
<comment type="similarity">
    <text evidence="1 10">Belongs to the Nth/MutY family.</text>
</comment>
<dbReference type="InterPro" id="IPR023170">
    <property type="entry name" value="HhH_base_excis_C"/>
</dbReference>
<keyword evidence="2" id="KW-0004">4Fe-4S</keyword>
<keyword evidence="10" id="KW-0238">DNA-binding</keyword>
<gene>
    <name evidence="10" type="primary">nth</name>
    <name evidence="12" type="ORF">A2806_00880</name>
</gene>
<dbReference type="Gene3D" id="1.10.1670.10">
    <property type="entry name" value="Helix-hairpin-Helix base-excision DNA repair enzymes (C-terminal)"/>
    <property type="match status" value="1"/>
</dbReference>
<evidence type="ECO:0000256" key="4">
    <source>
        <dbReference type="ARBA" id="ARBA00022763"/>
    </source>
</evidence>
<dbReference type="NCBIfam" id="TIGR01083">
    <property type="entry name" value="nth"/>
    <property type="match status" value="1"/>
</dbReference>
<comment type="cofactor">
    <cofactor evidence="10">
        <name>[4Fe-4S] cluster</name>
        <dbReference type="ChEBI" id="CHEBI:49883"/>
    </cofactor>
    <text evidence="10">Binds 1 [4Fe-4S] cluster.</text>
</comment>
<feature type="domain" description="HhH-GPD" evidence="11">
    <location>
        <begin position="46"/>
        <end position="194"/>
    </location>
</feature>
<keyword evidence="4 10" id="KW-0227">DNA damage</keyword>
<keyword evidence="10" id="KW-0456">Lyase</keyword>
<comment type="catalytic activity">
    <reaction evidence="10">
        <text>2'-deoxyribonucleotide-(2'-deoxyribose 5'-phosphate)-2'-deoxyribonucleotide-DNA = a 3'-end 2'-deoxyribonucleotide-(2,3-dehydro-2,3-deoxyribose 5'-phosphate)-DNA + a 5'-end 5'-phospho-2'-deoxyribonucleoside-DNA + H(+)</text>
        <dbReference type="Rhea" id="RHEA:66592"/>
        <dbReference type="Rhea" id="RHEA-COMP:13180"/>
        <dbReference type="Rhea" id="RHEA-COMP:16897"/>
        <dbReference type="Rhea" id="RHEA-COMP:17067"/>
        <dbReference type="ChEBI" id="CHEBI:15378"/>
        <dbReference type="ChEBI" id="CHEBI:136412"/>
        <dbReference type="ChEBI" id="CHEBI:157695"/>
        <dbReference type="ChEBI" id="CHEBI:167181"/>
        <dbReference type="EC" id="4.2.99.18"/>
    </reaction>
</comment>
<keyword evidence="8 10" id="KW-0234">DNA repair</keyword>
<evidence type="ECO:0000256" key="5">
    <source>
        <dbReference type="ARBA" id="ARBA00022801"/>
    </source>
</evidence>
<dbReference type="InterPro" id="IPR004036">
    <property type="entry name" value="Endonuclease-III-like_CS2"/>
</dbReference>
<keyword evidence="12" id="KW-0540">Nuclease</keyword>
<evidence type="ECO:0000256" key="9">
    <source>
        <dbReference type="ARBA" id="ARBA00023295"/>
    </source>
</evidence>
<dbReference type="FunFam" id="1.10.340.30:FF:000001">
    <property type="entry name" value="Endonuclease III"/>
    <property type="match status" value="1"/>
</dbReference>
<comment type="caution">
    <text evidence="10">Lacks conserved residue(s) required for the propagation of feature annotation.</text>
</comment>
<keyword evidence="9 10" id="KW-0326">Glycosidase</keyword>
<proteinExistence type="inferred from homology"/>
<evidence type="ECO:0000256" key="6">
    <source>
        <dbReference type="ARBA" id="ARBA00023004"/>
    </source>
</evidence>
<keyword evidence="7" id="KW-0411">Iron-sulfur</keyword>
<dbReference type="AlphaFoldDB" id="A0A1G2PIN6"/>
<dbReference type="GO" id="GO:0046872">
    <property type="term" value="F:metal ion binding"/>
    <property type="evidence" value="ECO:0007669"/>
    <property type="project" value="UniProtKB-KW"/>
</dbReference>
<evidence type="ECO:0000256" key="2">
    <source>
        <dbReference type="ARBA" id="ARBA00022485"/>
    </source>
</evidence>
<evidence type="ECO:0000256" key="10">
    <source>
        <dbReference type="HAMAP-Rule" id="MF_00942"/>
    </source>
</evidence>
<dbReference type="InterPro" id="IPR000445">
    <property type="entry name" value="HhH_motif"/>
</dbReference>
<comment type="caution">
    <text evidence="12">The sequence shown here is derived from an EMBL/GenBank/DDBJ whole genome shotgun (WGS) entry which is preliminary data.</text>
</comment>
<keyword evidence="5 10" id="KW-0378">Hydrolase</keyword>
<dbReference type="GO" id="GO:0006285">
    <property type="term" value="P:base-excision repair, AP site formation"/>
    <property type="evidence" value="ECO:0007669"/>
    <property type="project" value="TreeGrafter"/>
</dbReference>
<dbReference type="PANTHER" id="PTHR10359:SF18">
    <property type="entry name" value="ENDONUCLEASE III"/>
    <property type="match status" value="1"/>
</dbReference>
<dbReference type="InterPro" id="IPR005759">
    <property type="entry name" value="Nth"/>
</dbReference>
<evidence type="ECO:0000256" key="3">
    <source>
        <dbReference type="ARBA" id="ARBA00022723"/>
    </source>
</evidence>
<sequence>MTLRKIDEKRKTKVLEVVRKLKKLFPKAKISLRCGNNIQLLVAVILSAQCTDKKVNEVTEKLFKKYKTVDDFARANPKKFEQEIRSTGFYRAKARNIITAAKMIKKDFSGKVPRTMEDILKLPGVARKTANVVLGNAYGVVEGIAVDTHVRRLSKKLGFTNNDDPVKIERDLMRLLPKKEWFDFTYCLIEYGRQYCPARPHDHSKCPIK</sequence>
<dbReference type="Proteomes" id="UP000177629">
    <property type="component" value="Unassembled WGS sequence"/>
</dbReference>
<dbReference type="Pfam" id="PF00730">
    <property type="entry name" value="HhH-GPD"/>
    <property type="match status" value="1"/>
</dbReference>
<evidence type="ECO:0000256" key="7">
    <source>
        <dbReference type="ARBA" id="ARBA00023014"/>
    </source>
</evidence>
<evidence type="ECO:0000313" key="13">
    <source>
        <dbReference type="Proteomes" id="UP000177629"/>
    </source>
</evidence>
<dbReference type="GO" id="GO:0019104">
    <property type="term" value="F:DNA N-glycosylase activity"/>
    <property type="evidence" value="ECO:0007669"/>
    <property type="project" value="UniProtKB-UniRule"/>
</dbReference>
<dbReference type="GO" id="GO:0051539">
    <property type="term" value="F:4 iron, 4 sulfur cluster binding"/>
    <property type="evidence" value="ECO:0007669"/>
    <property type="project" value="UniProtKB-KW"/>
</dbReference>
<comment type="function">
    <text evidence="10">DNA repair enzyme that has both DNA N-glycosylase activity and AP-lyase activity. The DNA N-glycosylase activity releases various damaged pyrimidines from DNA by cleaving the N-glycosidic bond, leaving an AP (apurinic/apyrimidinic) site. The AP-lyase activity cleaves the phosphodiester bond 3' to the AP site by a beta-elimination, leaving a 3'-terminal unsaturated sugar and a product with a terminal 5'-phosphate.</text>
</comment>
<dbReference type="InterPro" id="IPR003265">
    <property type="entry name" value="HhH-GPD_domain"/>
</dbReference>
<dbReference type="CDD" id="cd00056">
    <property type="entry name" value="ENDO3c"/>
    <property type="match status" value="1"/>
</dbReference>
<accession>A0A1G2PIN6</accession>
<evidence type="ECO:0000256" key="1">
    <source>
        <dbReference type="ARBA" id="ARBA00008343"/>
    </source>
</evidence>
<keyword evidence="6" id="KW-0408">Iron</keyword>
<dbReference type="SUPFAM" id="SSF48150">
    <property type="entry name" value="DNA-glycosylase"/>
    <property type="match status" value="1"/>
</dbReference>